<keyword evidence="2 8" id="KW-0479">Metal-binding</keyword>
<evidence type="ECO:0000256" key="2">
    <source>
        <dbReference type="ARBA" id="ARBA00022723"/>
    </source>
</evidence>
<evidence type="ECO:0000256" key="6">
    <source>
        <dbReference type="HAMAP-Rule" id="MF_00900"/>
    </source>
</evidence>
<evidence type="ECO:0000256" key="3">
    <source>
        <dbReference type="ARBA" id="ARBA00022741"/>
    </source>
</evidence>
<dbReference type="GO" id="GO:0003924">
    <property type="term" value="F:GTPase activity"/>
    <property type="evidence" value="ECO:0007669"/>
    <property type="project" value="UniProtKB-UniRule"/>
</dbReference>
<keyword evidence="5 6" id="KW-0342">GTP-binding</keyword>
<dbReference type="InterPro" id="IPR006073">
    <property type="entry name" value="GTP-bd"/>
</dbReference>
<dbReference type="InterPro" id="IPR030394">
    <property type="entry name" value="G_HFLX_dom"/>
</dbReference>
<dbReference type="PANTHER" id="PTHR10229">
    <property type="entry name" value="GTP-BINDING PROTEIN HFLX"/>
    <property type="match status" value="1"/>
</dbReference>
<comment type="subcellular location">
    <subcellularLocation>
        <location evidence="6">Cytoplasm</location>
    </subcellularLocation>
    <text evidence="6">May associate with membranes.</text>
</comment>
<reference evidence="10" key="1">
    <citation type="submission" date="2019-09" db="EMBL/GenBank/DDBJ databases">
        <title>Characterisation of the sponge microbiome using genome-centric metagenomics.</title>
        <authorList>
            <person name="Engelberts J.P."/>
            <person name="Robbins S.J."/>
            <person name="De Goeij J.M."/>
            <person name="Aranda M."/>
            <person name="Bell S.C."/>
            <person name="Webster N.S."/>
        </authorList>
    </citation>
    <scope>NUCLEOTIDE SEQUENCE</scope>
    <source>
        <strain evidence="10">SB0664_bin_27</strain>
    </source>
</reference>
<keyword evidence="3 6" id="KW-0547">Nucleotide-binding</keyword>
<dbReference type="PANTHER" id="PTHR10229:SF0">
    <property type="entry name" value="GTP-BINDING PROTEIN 6-RELATED"/>
    <property type="match status" value="1"/>
</dbReference>
<keyword evidence="1 6" id="KW-0963">Cytoplasm</keyword>
<comment type="caution">
    <text evidence="10">The sequence shown here is derived from an EMBL/GenBank/DDBJ whole genome shotgun (WGS) entry which is preliminary data.</text>
</comment>
<dbReference type="InterPro" id="IPR025121">
    <property type="entry name" value="GTPase_HflX_N"/>
</dbReference>
<evidence type="ECO:0000256" key="4">
    <source>
        <dbReference type="ARBA" id="ARBA00022842"/>
    </source>
</evidence>
<feature type="binding site" evidence="7">
    <location>
        <begin position="301"/>
        <end position="304"/>
    </location>
    <ligand>
        <name>GTP</name>
        <dbReference type="ChEBI" id="CHEBI:37565"/>
    </ligand>
</feature>
<dbReference type="InterPro" id="IPR032305">
    <property type="entry name" value="GTP-bd_M"/>
</dbReference>
<dbReference type="SUPFAM" id="SSF52540">
    <property type="entry name" value="P-loop containing nucleoside triphosphate hydrolases"/>
    <property type="match status" value="1"/>
</dbReference>
<feature type="binding site" evidence="7">
    <location>
        <begin position="400"/>
        <end position="402"/>
    </location>
    <ligand>
        <name>GTP</name>
        <dbReference type="ChEBI" id="CHEBI:37565"/>
    </ligand>
</feature>
<dbReference type="InterPro" id="IPR027417">
    <property type="entry name" value="P-loop_NTPase"/>
</dbReference>
<accession>A0A6B0YYP6</accession>
<dbReference type="PIRSF" id="PIRSF006809">
    <property type="entry name" value="GTP-binding_hflX_prd"/>
    <property type="match status" value="1"/>
</dbReference>
<dbReference type="FunFam" id="3.40.50.11060:FF:000001">
    <property type="entry name" value="GTPase HflX"/>
    <property type="match status" value="1"/>
</dbReference>
<organism evidence="10">
    <name type="scientific">Caldilineaceae bacterium SB0664_bin_27</name>
    <dbReference type="NCBI Taxonomy" id="2605260"/>
    <lineage>
        <taxon>Bacteria</taxon>
        <taxon>Bacillati</taxon>
        <taxon>Chloroflexota</taxon>
        <taxon>Caldilineae</taxon>
        <taxon>Caldilineales</taxon>
        <taxon>Caldilineaceae</taxon>
    </lineage>
</organism>
<dbReference type="Gene3D" id="6.10.250.2860">
    <property type="match status" value="1"/>
</dbReference>
<comment type="function">
    <text evidence="6">GTPase that associates with the 50S ribosomal subunit and may have a role during protein synthesis or ribosome biogenesis.</text>
</comment>
<sequence>MSESQHENRSGGLTAVDDFTGAGEGGVHAVVRDDQGLILTDKPEESAVLVGVSLAGQPGILSMEDSLTELALLAETAGLEVQGELTQRLQHPHPATFIGAGKLGELKTLVLELGANVVIFDEELSPRQQREIEQVLGQEVKVIDRTALILDIFARHAKTKEGAVQVELAQYEYRLPRLTRAWTHLARQAGGRAGGASGGVGVRGPGETQLEVDRREIGRRISHLKRELEEVRHHRERYRQRRQNSSTPVVVVVGYTNAGKSTLLNAVSDADVLAQDQLFATLDPTTRRVELPSARTALFTDTVGFIQKLPTALVAAFRATLEEITEADLLLHVVDISHANADEQVSAVEEMLEELGAGDKPLVTALNKIDLVNSGEQGEPGLEAQLHCALQEYPSPVPISARTGKGIPQLLAAVDGKLQETMTPLRLLLPYSKGDLVSLIYEHGRVEREEFTEEGTLIEGRLPAHLAGRVQAWSVSGQDNHRAGPP</sequence>
<dbReference type="HAMAP" id="MF_00900">
    <property type="entry name" value="GTPase_HflX"/>
    <property type="match status" value="1"/>
</dbReference>
<dbReference type="Pfam" id="PF01926">
    <property type="entry name" value="MMR_HSR1"/>
    <property type="match status" value="1"/>
</dbReference>
<dbReference type="InterPro" id="IPR045498">
    <property type="entry name" value="HflX_C"/>
</dbReference>
<dbReference type="GO" id="GO:0005525">
    <property type="term" value="F:GTP binding"/>
    <property type="evidence" value="ECO:0007669"/>
    <property type="project" value="UniProtKB-UniRule"/>
</dbReference>
<dbReference type="EMBL" id="VXRG01000126">
    <property type="protein sequence ID" value="MXY94762.1"/>
    <property type="molecule type" value="Genomic_DNA"/>
</dbReference>
<feature type="binding site" evidence="7">
    <location>
        <begin position="254"/>
        <end position="261"/>
    </location>
    <ligand>
        <name>GTP</name>
        <dbReference type="ChEBI" id="CHEBI:37565"/>
    </ligand>
</feature>
<evidence type="ECO:0000256" key="1">
    <source>
        <dbReference type="ARBA" id="ARBA00022490"/>
    </source>
</evidence>
<comment type="cofactor">
    <cofactor evidence="8">
        <name>Mg(2+)</name>
        <dbReference type="ChEBI" id="CHEBI:18420"/>
    </cofactor>
</comment>
<dbReference type="Pfam" id="PF16360">
    <property type="entry name" value="GTP-bdg_M"/>
    <property type="match status" value="1"/>
</dbReference>
<dbReference type="GO" id="GO:0005737">
    <property type="term" value="C:cytoplasm"/>
    <property type="evidence" value="ECO:0007669"/>
    <property type="project" value="UniProtKB-SubCell"/>
</dbReference>
<dbReference type="Gene3D" id="3.40.50.11060">
    <property type="entry name" value="GTPase HflX, N-terminal domain"/>
    <property type="match status" value="1"/>
</dbReference>
<dbReference type="NCBIfam" id="TIGR03156">
    <property type="entry name" value="GTP_HflX"/>
    <property type="match status" value="1"/>
</dbReference>
<dbReference type="Gene3D" id="3.40.50.300">
    <property type="entry name" value="P-loop containing nucleotide triphosphate hydrolases"/>
    <property type="match status" value="1"/>
</dbReference>
<evidence type="ECO:0000259" key="9">
    <source>
        <dbReference type="PROSITE" id="PS51705"/>
    </source>
</evidence>
<dbReference type="PRINTS" id="PR00326">
    <property type="entry name" value="GTP1OBG"/>
</dbReference>
<dbReference type="GO" id="GO:0046872">
    <property type="term" value="F:metal ion binding"/>
    <property type="evidence" value="ECO:0007669"/>
    <property type="project" value="UniProtKB-KW"/>
</dbReference>
<dbReference type="GO" id="GO:0043022">
    <property type="term" value="F:ribosome binding"/>
    <property type="evidence" value="ECO:0007669"/>
    <property type="project" value="TreeGrafter"/>
</dbReference>
<evidence type="ECO:0000256" key="5">
    <source>
        <dbReference type="ARBA" id="ARBA00023134"/>
    </source>
</evidence>
<proteinExistence type="inferred from homology"/>
<dbReference type="Pfam" id="PF13167">
    <property type="entry name" value="GTP-bdg_N"/>
    <property type="match status" value="1"/>
</dbReference>
<dbReference type="CDD" id="cd01878">
    <property type="entry name" value="HflX"/>
    <property type="match status" value="1"/>
</dbReference>
<dbReference type="PROSITE" id="PS51705">
    <property type="entry name" value="G_HFLX"/>
    <property type="match status" value="1"/>
</dbReference>
<dbReference type="Pfam" id="PF19275">
    <property type="entry name" value="HflX_C"/>
    <property type="match status" value="1"/>
</dbReference>
<feature type="binding site" evidence="7">
    <location>
        <begin position="367"/>
        <end position="370"/>
    </location>
    <ligand>
        <name>GTP</name>
        <dbReference type="ChEBI" id="CHEBI:37565"/>
    </ligand>
</feature>
<dbReference type="InterPro" id="IPR042108">
    <property type="entry name" value="GTPase_HflX_N_sf"/>
</dbReference>
<evidence type="ECO:0000256" key="8">
    <source>
        <dbReference type="PIRSR" id="PIRSR006809-2"/>
    </source>
</evidence>
<feature type="binding site" evidence="8">
    <location>
        <position position="281"/>
    </location>
    <ligand>
        <name>Mg(2+)</name>
        <dbReference type="ChEBI" id="CHEBI:18420"/>
    </ligand>
</feature>
<keyword evidence="4 8" id="KW-0460">Magnesium</keyword>
<evidence type="ECO:0000256" key="7">
    <source>
        <dbReference type="PIRSR" id="PIRSR006809-1"/>
    </source>
</evidence>
<name>A0A6B0YYP6_9CHLR</name>
<dbReference type="InterPro" id="IPR016496">
    <property type="entry name" value="GTPase_HflX"/>
</dbReference>
<feature type="domain" description="Hflx-type G" evidence="9">
    <location>
        <begin position="248"/>
        <end position="422"/>
    </location>
</feature>
<comment type="similarity">
    <text evidence="6">Belongs to the TRAFAC class OBG-HflX-like GTPase superfamily. HflX GTPase family.</text>
</comment>
<gene>
    <name evidence="6 10" type="primary">hflX</name>
    <name evidence="10" type="ORF">F4Y42_15090</name>
</gene>
<evidence type="ECO:0000313" key="10">
    <source>
        <dbReference type="EMBL" id="MXY94762.1"/>
    </source>
</evidence>
<feature type="binding site" evidence="7">
    <location>
        <begin position="279"/>
        <end position="283"/>
    </location>
    <ligand>
        <name>GTP</name>
        <dbReference type="ChEBI" id="CHEBI:37565"/>
    </ligand>
</feature>
<dbReference type="AlphaFoldDB" id="A0A6B0YYP6"/>
<protein>
    <recommendedName>
        <fullName evidence="6">GTPase HflX</fullName>
    </recommendedName>
    <alternativeName>
        <fullName evidence="6">GTP-binding protein HflX</fullName>
    </alternativeName>
</protein>
<feature type="binding site" evidence="8">
    <location>
        <position position="261"/>
    </location>
    <ligand>
        <name>Mg(2+)</name>
        <dbReference type="ChEBI" id="CHEBI:18420"/>
    </ligand>
</feature>
<comment type="subunit">
    <text evidence="6">Monomer. Associates with the 50S ribosomal subunit.</text>
</comment>